<dbReference type="RefSeq" id="WP_222823601.1">
    <property type="nucleotide sequence ID" value="NZ_JAHWXP010000001.1"/>
</dbReference>
<keyword evidence="4" id="KW-0326">Glycosidase</keyword>
<keyword evidence="2" id="KW-0732">Signal</keyword>
<gene>
    <name evidence="4" type="ORF">KYN89_02195</name>
</gene>
<evidence type="ECO:0000256" key="1">
    <source>
        <dbReference type="SAM" id="MobiDB-lite"/>
    </source>
</evidence>
<dbReference type="Proteomes" id="UP000759298">
    <property type="component" value="Unassembled WGS sequence"/>
</dbReference>
<evidence type="ECO:0000313" key="5">
    <source>
        <dbReference type="Proteomes" id="UP000759298"/>
    </source>
</evidence>
<feature type="chain" id="PRO_5045876415" evidence="2">
    <location>
        <begin position="17"/>
        <end position="290"/>
    </location>
</feature>
<keyword evidence="4" id="KW-0378">Hydrolase</keyword>
<feature type="region of interest" description="Disordered" evidence="1">
    <location>
        <begin position="44"/>
        <end position="70"/>
    </location>
</feature>
<feature type="domain" description="Phosphodiester glycosidase" evidence="3">
    <location>
        <begin position="119"/>
        <end position="265"/>
    </location>
</feature>
<dbReference type="InterPro" id="IPR018711">
    <property type="entry name" value="NAGPA"/>
</dbReference>
<name>A0ABS7P9W0_9SPHN</name>
<reference evidence="4 5" key="1">
    <citation type="submission" date="2021-07" db="EMBL/GenBank/DDBJ databases">
        <title>Alteriqipengyuania abyssalis NZ-12B nov, sp.nov isolated from deep sea sponge in pacific ocean.</title>
        <authorList>
            <person name="Tareen S."/>
            <person name="Wink J."/>
        </authorList>
    </citation>
    <scope>NUCLEOTIDE SEQUENCE [LARGE SCALE GENOMIC DNA]</scope>
    <source>
        <strain evidence="4 5">NZ-12B</strain>
    </source>
</reference>
<evidence type="ECO:0000256" key="2">
    <source>
        <dbReference type="SAM" id="SignalP"/>
    </source>
</evidence>
<keyword evidence="5" id="KW-1185">Reference proteome</keyword>
<dbReference type="GO" id="GO:0016798">
    <property type="term" value="F:hydrolase activity, acting on glycosyl bonds"/>
    <property type="evidence" value="ECO:0007669"/>
    <property type="project" value="UniProtKB-KW"/>
</dbReference>
<protein>
    <submittedName>
        <fullName evidence="4">Phosphodiester glycosidase family protein</fullName>
    </submittedName>
</protein>
<dbReference type="PROSITE" id="PS51257">
    <property type="entry name" value="PROKAR_LIPOPROTEIN"/>
    <property type="match status" value="1"/>
</dbReference>
<sequence length="290" mass="31538">MRRSVPLIALSLVALAACDQPAAGDPVIRTDISGEKGVEIARAEQAEAKPSASPTPTPTPSETTAPEDSACQPVRFEDVVFTECVADPAKHRVAMVLGNPPYRSLAKYSVSRPKDAPRVAFAMNAGMYDGEGKPIGYYVQNKDRLQELNRNEGSGNFHLKPNGVFYGTGSTWRIRTTDDFYHTVGDRPDFGTQSGPMLLIEGKVHPEISADGPSKRIRNGVGIDKDGKAHFVISSRPVSFGQFARFFRDVAKTPNALYLDGTVSSLWDPARGRMDTRADLGPLVVVEFKE</sequence>
<proteinExistence type="predicted"/>
<accession>A0ABS7P9W0</accession>
<organism evidence="4 5">
    <name type="scientific">Alteriqipengyuania abyssalis</name>
    <dbReference type="NCBI Taxonomy" id="2860200"/>
    <lineage>
        <taxon>Bacteria</taxon>
        <taxon>Pseudomonadati</taxon>
        <taxon>Pseudomonadota</taxon>
        <taxon>Alphaproteobacteria</taxon>
        <taxon>Sphingomonadales</taxon>
        <taxon>Erythrobacteraceae</taxon>
        <taxon>Alteriqipengyuania</taxon>
    </lineage>
</organism>
<evidence type="ECO:0000313" key="4">
    <source>
        <dbReference type="EMBL" id="MBY8335851.1"/>
    </source>
</evidence>
<dbReference type="Pfam" id="PF09992">
    <property type="entry name" value="NAGPA"/>
    <property type="match status" value="1"/>
</dbReference>
<feature type="signal peptide" evidence="2">
    <location>
        <begin position="1"/>
        <end position="16"/>
    </location>
</feature>
<dbReference type="EMBL" id="JAHWXP010000001">
    <property type="protein sequence ID" value="MBY8335851.1"/>
    <property type="molecule type" value="Genomic_DNA"/>
</dbReference>
<comment type="caution">
    <text evidence="4">The sequence shown here is derived from an EMBL/GenBank/DDBJ whole genome shotgun (WGS) entry which is preliminary data.</text>
</comment>
<evidence type="ECO:0000259" key="3">
    <source>
        <dbReference type="Pfam" id="PF09992"/>
    </source>
</evidence>